<name>A0A8E0QLW4_9EURO</name>
<dbReference type="Proteomes" id="UP000036893">
    <property type="component" value="Unassembled WGS sequence"/>
</dbReference>
<organism evidence="3 4">
    <name type="scientific">Aspergillus udagawae</name>
    <dbReference type="NCBI Taxonomy" id="91492"/>
    <lineage>
        <taxon>Eukaryota</taxon>
        <taxon>Fungi</taxon>
        <taxon>Dikarya</taxon>
        <taxon>Ascomycota</taxon>
        <taxon>Pezizomycotina</taxon>
        <taxon>Eurotiomycetes</taxon>
        <taxon>Eurotiomycetidae</taxon>
        <taxon>Eurotiales</taxon>
        <taxon>Aspergillaceae</taxon>
        <taxon>Aspergillus</taxon>
        <taxon>Aspergillus subgen. Fumigati</taxon>
    </lineage>
</organism>
<feature type="region of interest" description="Disordered" evidence="2">
    <location>
        <begin position="190"/>
        <end position="221"/>
    </location>
</feature>
<dbReference type="GeneID" id="66990600"/>
<dbReference type="Gene3D" id="1.20.5.170">
    <property type="match status" value="1"/>
</dbReference>
<evidence type="ECO:0000256" key="2">
    <source>
        <dbReference type="SAM" id="MobiDB-lite"/>
    </source>
</evidence>
<evidence type="ECO:0000313" key="4">
    <source>
        <dbReference type="Proteomes" id="UP000036893"/>
    </source>
</evidence>
<dbReference type="EMBL" id="BBXM02000002">
    <property type="protein sequence ID" value="GIC86750.1"/>
    <property type="molecule type" value="Genomic_DNA"/>
</dbReference>
<reference evidence="3" key="1">
    <citation type="journal article" date="2015" name="Genome Announc.">
        <title>Draft Genome Sequence of the Pathogenic Filamentous Fungus Aspergillus udagawae Strain IFM 46973T.</title>
        <authorList>
            <person name="Kusuya Y."/>
            <person name="Takahashi-Nakaguchi A."/>
            <person name="Takahashi H."/>
            <person name="Yaguchi T."/>
        </authorList>
    </citation>
    <scope>NUCLEOTIDE SEQUENCE</scope>
    <source>
        <strain evidence="3">IFM 46973</strain>
    </source>
</reference>
<dbReference type="AlphaFoldDB" id="A0A8E0QLW4"/>
<evidence type="ECO:0000256" key="1">
    <source>
        <dbReference type="SAM" id="Coils"/>
    </source>
</evidence>
<feature type="compositionally biased region" description="Basic and acidic residues" evidence="2">
    <location>
        <begin position="206"/>
        <end position="217"/>
    </location>
</feature>
<sequence length="351" mass="39492">MDKTTVRAWDPTAPSLLWAHQIRRENVHLVNQLDSTRADLAGAISTINDLKQQLNELQEHAQTADTGHDACDRKLQDLTGRSETRLEGISSRIGSLEHESRRLNERLDGIERGCSEDELRKSIQRQVLDEVRVWFMREKEVLRGRVGCPQGGGSTGVKQASPELDLVPDSMCLDESAPFARNDSLRTLTETTWGSTSRSQQSSGQVDHDLERNRIPEPDSATLPQIRQAGRALGAYLSSVEDVRAQLPPRKREGEIVEAFVRGLDDAGTRGRVEGEMDRAGWSWDTLAKIVRKEIERQHRPAVDLKRAVKGDVEERVEVIQAPGESHMSRPRKKQRRFIPIVPADEDDLIV</sequence>
<keyword evidence="1" id="KW-0175">Coiled coil</keyword>
<dbReference type="RefSeq" id="XP_043144016.1">
    <property type="nucleotide sequence ID" value="XM_043288081.1"/>
</dbReference>
<feature type="compositionally biased region" description="Low complexity" evidence="2">
    <location>
        <begin position="191"/>
        <end position="205"/>
    </location>
</feature>
<feature type="coiled-coil region" evidence="1">
    <location>
        <begin position="33"/>
        <end position="67"/>
    </location>
</feature>
<proteinExistence type="predicted"/>
<reference evidence="3" key="2">
    <citation type="submission" date="2021-01" db="EMBL/GenBank/DDBJ databases">
        <title>Pan-genome distribution and transcriptional activeness of fungal secondary metabolism genes in Aspergillus section Fumigati.</title>
        <authorList>
            <person name="Takahashi H."/>
            <person name="Umemura M."/>
            <person name="Ninomiya A."/>
            <person name="Kusuya Y."/>
            <person name="Urayama S."/>
            <person name="Shimizu M."/>
            <person name="Watanabe A."/>
            <person name="Kamei K."/>
            <person name="Yaguchi T."/>
            <person name="Hagiwara D."/>
        </authorList>
    </citation>
    <scope>NUCLEOTIDE SEQUENCE</scope>
    <source>
        <strain evidence="3">IFM 46973</strain>
    </source>
</reference>
<gene>
    <name evidence="3" type="ORF">Aud_003124</name>
</gene>
<protein>
    <submittedName>
        <fullName evidence="3">Uncharacterized protein</fullName>
    </submittedName>
</protein>
<comment type="caution">
    <text evidence="3">The sequence shown here is derived from an EMBL/GenBank/DDBJ whole genome shotgun (WGS) entry which is preliminary data.</text>
</comment>
<evidence type="ECO:0000313" key="3">
    <source>
        <dbReference type="EMBL" id="GIC86750.1"/>
    </source>
</evidence>
<accession>A0A8E0QLW4</accession>